<feature type="compositionally biased region" description="Polar residues" evidence="1">
    <location>
        <begin position="517"/>
        <end position="530"/>
    </location>
</feature>
<name>A0A3L6MT55_FUSOX</name>
<feature type="compositionally biased region" description="Basic and acidic residues" evidence="1">
    <location>
        <begin position="503"/>
        <end position="516"/>
    </location>
</feature>
<dbReference type="Proteomes" id="UP000270866">
    <property type="component" value="Unassembled WGS sequence"/>
</dbReference>
<reference evidence="2 3" key="1">
    <citation type="journal article" date="2018" name="Sci. Rep.">
        <title>Characterisation of pathogen-specific regions and novel effector candidates in Fusarium oxysporum f. sp. cepae.</title>
        <authorList>
            <person name="Armitage A.D."/>
            <person name="Taylor A."/>
            <person name="Sobczyk M.K."/>
            <person name="Baxter L."/>
            <person name="Greenfield B.P."/>
            <person name="Bates H.J."/>
            <person name="Wilson F."/>
            <person name="Jackson A.C."/>
            <person name="Ott S."/>
            <person name="Harrison R.J."/>
            <person name="Clarkson J.P."/>
        </authorList>
    </citation>
    <scope>NUCLEOTIDE SEQUENCE [LARGE SCALE GENOMIC DNA]</scope>
    <source>
        <strain evidence="2 3">FoC_Fus2</strain>
    </source>
</reference>
<feature type="compositionally biased region" description="Polar residues" evidence="1">
    <location>
        <begin position="539"/>
        <end position="548"/>
    </location>
</feature>
<feature type="region of interest" description="Disordered" evidence="1">
    <location>
        <begin position="407"/>
        <end position="482"/>
    </location>
</feature>
<proteinExistence type="predicted"/>
<feature type="compositionally biased region" description="Acidic residues" evidence="1">
    <location>
        <begin position="658"/>
        <end position="668"/>
    </location>
</feature>
<feature type="compositionally biased region" description="Basic and acidic residues" evidence="1">
    <location>
        <begin position="737"/>
        <end position="763"/>
    </location>
</feature>
<sequence>MADDWDASAIAAVAALIIALFALLVAVAQALQQYLITGQLIRLCDSVVFGPLPGQGYRVWQFSQFRFRVLYSIPQINLEADLWPKESPHIKSYAIGEEMLPDLQPDSLVDYSASSSSMEIVSNCRVHINTMDTAVRGSQTRSEAWSSSDRSHYTWWQSLGIWMRRKFERIRSVIPQTSGDSWSSSTGSDYTYWDFLGIWLRRKFGRIRSIVPLAKKEQPAPDSNDASVGEASWVSFCKAINRSCGGSVRYRSVTYDADRCPSDLVTAPMQVSMRDIAVMGLTAGMKIKDCSFKEKSISMQGAIGTITSSNHPILGPILHFTPRATTSPLPRSLAQWSDDDRGVVNKSWLARTWDVCTVAKVPFNSLKRRTTRRLDDRWTSYQEPDQFSKKQKHKRAFNMAGIVPVDVDRRQGRKKKKAKVKKSGRTGATVSVSVNRRPQDGNWTIIQPNPPPQTAAMEGNGNKDKAKEVQTGTGEDNERHATPLHQLASATELNALEEQDTAPAKEFHQQVPRDDSTSQQAQPSGQSPVIETTPEKHPGQSNNSTQHGTKGKEQSDDIQATPVPEPLVQGQPNMGESTLKLEEGEGQSQRTSLKPDEQNVAAPQTSVGGSPAIFGRPVTRLLLTQTPHWDALPEESPQDSARQEPDIREPRRKATVEDVPDSGDEVASESERPLASETLDRGLAAKKRQEKRNKRSRKIQKDKAIVEESRTSDSRPQFLLTYPGEGLGSEPSNPTPETKEDKAHAREAERRRRREERELERDRRNKSRGNVVSLNRMDMYWFCQVDIYQGFWATPWRPDVPIQTSLVGAVTVILEALLGFLEENVSLVYCNPNRYWTTRDWITYGGISYPAYASNARGGVIARGSYKGVRVPAFQYTVPALELLYSYEWQVSSYLHDQERYCEELNIELMRIDAWLSYVGRTDKIANGPTDLLKGAPALVQLLQADFEVDFMNIDLSAKEGGHQDIQGLADNVMDFLTDEELDEAEQLYILVALLRAVKVCQCVLAGSNTREMEEILMKDVQAHLV</sequence>
<comment type="caution">
    <text evidence="2">The sequence shown here is derived from an EMBL/GenBank/DDBJ whole genome shotgun (WGS) entry which is preliminary data.</text>
</comment>
<evidence type="ECO:0000313" key="3">
    <source>
        <dbReference type="Proteomes" id="UP000270866"/>
    </source>
</evidence>
<accession>A0A3L6MT55</accession>
<dbReference type="EMBL" id="MRCU01000015">
    <property type="protein sequence ID" value="RKK08045.1"/>
    <property type="molecule type" value="Genomic_DNA"/>
</dbReference>
<evidence type="ECO:0000256" key="1">
    <source>
        <dbReference type="SAM" id="MobiDB-lite"/>
    </source>
</evidence>
<feature type="compositionally biased region" description="Basic residues" evidence="1">
    <location>
        <begin position="684"/>
        <end position="698"/>
    </location>
</feature>
<feature type="region of interest" description="Disordered" evidence="1">
    <location>
        <begin position="629"/>
        <end position="766"/>
    </location>
</feature>
<organism evidence="2 3">
    <name type="scientific">Fusarium oxysporum f. sp. cepae</name>
    <dbReference type="NCBI Taxonomy" id="396571"/>
    <lineage>
        <taxon>Eukaryota</taxon>
        <taxon>Fungi</taxon>
        <taxon>Dikarya</taxon>
        <taxon>Ascomycota</taxon>
        <taxon>Pezizomycotina</taxon>
        <taxon>Sordariomycetes</taxon>
        <taxon>Hypocreomycetidae</taxon>
        <taxon>Hypocreales</taxon>
        <taxon>Nectriaceae</taxon>
        <taxon>Fusarium</taxon>
        <taxon>Fusarium oxysporum species complex</taxon>
    </lineage>
</organism>
<evidence type="ECO:0000313" key="2">
    <source>
        <dbReference type="EMBL" id="RKK08045.1"/>
    </source>
</evidence>
<feature type="compositionally biased region" description="Basic residues" evidence="1">
    <location>
        <begin position="411"/>
        <end position="424"/>
    </location>
</feature>
<feature type="compositionally biased region" description="Basic and acidic residues" evidence="1">
    <location>
        <begin position="641"/>
        <end position="656"/>
    </location>
</feature>
<protein>
    <submittedName>
        <fullName evidence="2">Uncharacterized protein</fullName>
    </submittedName>
</protein>
<gene>
    <name evidence="2" type="ORF">BFJ65_g17518</name>
</gene>
<dbReference type="AlphaFoldDB" id="A0A3L6MT55"/>
<feature type="compositionally biased region" description="Basic and acidic residues" evidence="1">
    <location>
        <begin position="699"/>
        <end position="713"/>
    </location>
</feature>
<feature type="compositionally biased region" description="Polar residues" evidence="1">
    <location>
        <begin position="426"/>
        <end position="447"/>
    </location>
</feature>
<feature type="compositionally biased region" description="Basic and acidic residues" evidence="1">
    <location>
        <begin position="669"/>
        <end position="680"/>
    </location>
</feature>
<feature type="region of interest" description="Disordered" evidence="1">
    <location>
        <begin position="501"/>
        <end position="613"/>
    </location>
</feature>